<dbReference type="SUPFAM" id="SSF53613">
    <property type="entry name" value="Ribokinase-like"/>
    <property type="match status" value="1"/>
</dbReference>
<feature type="region of interest" description="Disordered" evidence="14">
    <location>
        <begin position="542"/>
        <end position="566"/>
    </location>
</feature>
<dbReference type="CDD" id="cd01171">
    <property type="entry name" value="YXKO-related"/>
    <property type="match status" value="1"/>
</dbReference>
<dbReference type="FunFam" id="3.40.1190.20:FF:000023">
    <property type="entry name" value="ATP-dependent (S)-NAD(P)H-hydrate dehydratase"/>
    <property type="match status" value="1"/>
</dbReference>
<dbReference type="STRING" id="300112.A0A4S2KAB0"/>
<keyword evidence="8" id="KW-0521">NADP</keyword>
<dbReference type="InterPro" id="IPR007023">
    <property type="entry name" value="Ribosom_reg"/>
</dbReference>
<gene>
    <name evidence="16" type="ORF">DBV15_04404</name>
</gene>
<comment type="catalytic activity">
    <reaction evidence="13">
        <text>(6S)-NADPHX + ATP = ADP + phosphate + NADPH + H(+)</text>
        <dbReference type="Rhea" id="RHEA:32231"/>
        <dbReference type="ChEBI" id="CHEBI:15378"/>
        <dbReference type="ChEBI" id="CHEBI:30616"/>
        <dbReference type="ChEBI" id="CHEBI:43474"/>
        <dbReference type="ChEBI" id="CHEBI:57783"/>
        <dbReference type="ChEBI" id="CHEBI:64076"/>
        <dbReference type="ChEBI" id="CHEBI:456216"/>
        <dbReference type="EC" id="4.2.1.93"/>
    </reaction>
</comment>
<dbReference type="GO" id="GO:0042254">
    <property type="term" value="P:ribosome biogenesis"/>
    <property type="evidence" value="ECO:0007669"/>
    <property type="project" value="UniProtKB-KW"/>
</dbReference>
<organism evidence="16 17">
    <name type="scientific">Temnothorax longispinosus</name>
    <dbReference type="NCBI Taxonomy" id="300112"/>
    <lineage>
        <taxon>Eukaryota</taxon>
        <taxon>Metazoa</taxon>
        <taxon>Ecdysozoa</taxon>
        <taxon>Arthropoda</taxon>
        <taxon>Hexapoda</taxon>
        <taxon>Insecta</taxon>
        <taxon>Pterygota</taxon>
        <taxon>Neoptera</taxon>
        <taxon>Endopterygota</taxon>
        <taxon>Hymenoptera</taxon>
        <taxon>Apocrita</taxon>
        <taxon>Aculeata</taxon>
        <taxon>Formicoidea</taxon>
        <taxon>Formicidae</taxon>
        <taxon>Myrmicinae</taxon>
        <taxon>Temnothorax</taxon>
    </lineage>
</organism>
<dbReference type="PROSITE" id="PS01049">
    <property type="entry name" value="YJEF_C_1"/>
    <property type="match status" value="1"/>
</dbReference>
<dbReference type="EC" id="4.2.1.93" evidence="3"/>
<evidence type="ECO:0000256" key="11">
    <source>
        <dbReference type="ARBA" id="ARBA00023242"/>
    </source>
</evidence>
<evidence type="ECO:0000256" key="2">
    <source>
        <dbReference type="ARBA" id="ARBA00010077"/>
    </source>
</evidence>
<dbReference type="HAMAP" id="MF_01965">
    <property type="entry name" value="NADHX_dehydratase"/>
    <property type="match status" value="1"/>
</dbReference>
<evidence type="ECO:0000313" key="16">
    <source>
        <dbReference type="EMBL" id="TGZ45736.1"/>
    </source>
</evidence>
<evidence type="ECO:0000256" key="14">
    <source>
        <dbReference type="SAM" id="MobiDB-lite"/>
    </source>
</evidence>
<evidence type="ECO:0000256" key="6">
    <source>
        <dbReference type="ARBA" id="ARBA00022741"/>
    </source>
</evidence>
<evidence type="ECO:0000313" key="17">
    <source>
        <dbReference type="Proteomes" id="UP000310200"/>
    </source>
</evidence>
<dbReference type="AlphaFoldDB" id="A0A4S2KAB0"/>
<dbReference type="InterPro" id="IPR017953">
    <property type="entry name" value="Carbohydrate_kinase_pred_CS"/>
</dbReference>
<evidence type="ECO:0000256" key="4">
    <source>
        <dbReference type="ARBA" id="ARBA00022517"/>
    </source>
</evidence>
<keyword evidence="4" id="KW-0690">Ribosome biogenesis</keyword>
<name>A0A4S2KAB0_9HYME</name>
<keyword evidence="10" id="KW-0456">Lyase</keyword>
<keyword evidence="7" id="KW-0067">ATP-binding</keyword>
<dbReference type="GO" id="GO:0110051">
    <property type="term" value="P:metabolite repair"/>
    <property type="evidence" value="ECO:0007669"/>
    <property type="project" value="TreeGrafter"/>
</dbReference>
<comment type="caution">
    <text evidence="16">The sequence shown here is derived from an EMBL/GenBank/DDBJ whole genome shotgun (WGS) entry which is preliminary data.</text>
</comment>
<feature type="region of interest" description="Disordered" evidence="14">
    <location>
        <begin position="769"/>
        <end position="806"/>
    </location>
</feature>
<evidence type="ECO:0000256" key="3">
    <source>
        <dbReference type="ARBA" id="ARBA00013249"/>
    </source>
</evidence>
<dbReference type="Proteomes" id="UP000310200">
    <property type="component" value="Unassembled WGS sequence"/>
</dbReference>
<dbReference type="PANTHER" id="PTHR12592">
    <property type="entry name" value="ATP-DEPENDENT (S)-NAD(P)H-HYDRATE DEHYDRATASE FAMILY MEMBER"/>
    <property type="match status" value="1"/>
</dbReference>
<evidence type="ECO:0000256" key="7">
    <source>
        <dbReference type="ARBA" id="ARBA00022840"/>
    </source>
</evidence>
<evidence type="ECO:0000256" key="12">
    <source>
        <dbReference type="ARBA" id="ARBA00029804"/>
    </source>
</evidence>
<evidence type="ECO:0000256" key="5">
    <source>
        <dbReference type="ARBA" id="ARBA00022553"/>
    </source>
</evidence>
<dbReference type="Gene3D" id="3.40.1190.20">
    <property type="match status" value="1"/>
</dbReference>
<dbReference type="Pfam" id="PF01256">
    <property type="entry name" value="Carb_kinase"/>
    <property type="match status" value="1"/>
</dbReference>
<dbReference type="PROSITE" id="PS51383">
    <property type="entry name" value="YJEF_C_3"/>
    <property type="match status" value="1"/>
</dbReference>
<feature type="non-terminal residue" evidence="16">
    <location>
        <position position="884"/>
    </location>
</feature>
<feature type="domain" description="YjeF C-terminal" evidence="15">
    <location>
        <begin position="23"/>
        <end position="319"/>
    </location>
</feature>
<comment type="subcellular location">
    <subcellularLocation>
        <location evidence="1">Nucleus</location>
    </subcellularLocation>
</comment>
<evidence type="ECO:0000256" key="1">
    <source>
        <dbReference type="ARBA" id="ARBA00004123"/>
    </source>
</evidence>
<feature type="region of interest" description="Disordered" evidence="14">
    <location>
        <begin position="683"/>
        <end position="716"/>
    </location>
</feature>
<feature type="compositionally biased region" description="Basic residues" evidence="14">
    <location>
        <begin position="688"/>
        <end position="716"/>
    </location>
</feature>
<evidence type="ECO:0000256" key="8">
    <source>
        <dbReference type="ARBA" id="ARBA00022857"/>
    </source>
</evidence>
<proteinExistence type="inferred from homology"/>
<keyword evidence="17" id="KW-1185">Reference proteome</keyword>
<evidence type="ECO:0000256" key="10">
    <source>
        <dbReference type="ARBA" id="ARBA00023239"/>
    </source>
</evidence>
<keyword evidence="5" id="KW-0597">Phosphoprotein</keyword>
<sequence length="884" mass="98830">MMRQIRFASMSTMSTSSSMDERMLKGIRKVIPNLINTKYKGQDGRIGIFGGSTEYTGAPYFAAMSALRTGADLVHVFCARDASVPIKSFSPEPIVHPVLDQQDAIQQIKPWLDRLHVILIGPGLGRDEKIFKTIVELITICREARKPLVIDADGLFLVCQKPEIVKDYPGVILTPNAMEFSRLVKAVLDRSVSPAPVVKTSDMKHVAEALGKNVIILHKGAKDVIVDGHKGTETVSCGLAGSGRRCGGQGDLLSGSLAVFWWWAISAGTSECALSPSIVACYAASRLIRECNASAFKIRQRGMLASDMLEQIQPVFSKIFETHCDNVQSGGKFVLKAFPLHLPLPLFSRARGARLIPEFLRIGGTAQLVDHLLHRRHCERIIEISIPYISQTSSDDRRTYHFVISSVSRCQSFGTTCRSPVPVRDHRCDNQGKADLSKSTKVHKDVELDIDLGTLLASDYNPLDAKTLKSKSETYLRNLTRDNVQLLINEIWQLPVERVDEAIVATLPKPEYILPRSRKWIPTHGYKRAKAEEQKEWLVEAKGNGDPTEDPFSKTKGAKQERQSKNELQRLRNIAKSKNVKLPRVGLPTREHFSNSQQLSEALTVARTSTASVGKFQSRLPKEKDAKGIAKEMSGMKRKRKAPPLNPIEEKRQNKGLIDSVLKTSTKILRDDCSTGIAEIKQSAASGSKKRKGALKNNKSKTAKKPKAGKKERNLHKKVGVLDDDLDDLLLNFMMDYEKDQAEKESQKQAEKEKEYNDGIDAEKIAYEKNQAKKKPQKHAVKECINGIEARKRNKRKGNDEEDKDNKKNKKIIDCTYVLLVAELLKLQHRYLLEHRHLLVSMLLMTLSVLIKLPVPLLIELPVPMLIGLPVPAVRTVRMMMAVA</sequence>
<dbReference type="InterPro" id="IPR000631">
    <property type="entry name" value="CARKD"/>
</dbReference>
<feature type="region of interest" description="Disordered" evidence="14">
    <location>
        <begin position="634"/>
        <end position="653"/>
    </location>
</feature>
<accession>A0A4S2KAB0</accession>
<keyword evidence="6" id="KW-0547">Nucleotide-binding</keyword>
<dbReference type="PANTHER" id="PTHR12592:SF0">
    <property type="entry name" value="ATP-DEPENDENT (S)-NAD(P)H-HYDRATE DEHYDRATASE"/>
    <property type="match status" value="1"/>
</dbReference>
<dbReference type="Pfam" id="PF04939">
    <property type="entry name" value="RRS1"/>
    <property type="match status" value="1"/>
</dbReference>
<keyword evidence="9" id="KW-0520">NAD</keyword>
<keyword evidence="11" id="KW-0539">Nucleus</keyword>
<comment type="similarity">
    <text evidence="2">Belongs to the RRS1 family.</text>
</comment>
<protein>
    <recommendedName>
        <fullName evidence="3">ATP-dependent NAD(P)H-hydrate dehydratase</fullName>
        <ecNumber evidence="3">4.2.1.93</ecNumber>
    </recommendedName>
    <alternativeName>
        <fullName evidence="12">NAD(P)HX dehydratase</fullName>
    </alternativeName>
</protein>
<dbReference type="GO" id="GO:0005524">
    <property type="term" value="F:ATP binding"/>
    <property type="evidence" value="ECO:0007669"/>
    <property type="project" value="UniProtKB-KW"/>
</dbReference>
<evidence type="ECO:0000256" key="9">
    <source>
        <dbReference type="ARBA" id="ARBA00023027"/>
    </source>
</evidence>
<evidence type="ECO:0000259" key="15">
    <source>
        <dbReference type="PROSITE" id="PS51383"/>
    </source>
</evidence>
<dbReference type="InterPro" id="IPR029056">
    <property type="entry name" value="Ribokinase-like"/>
</dbReference>
<evidence type="ECO:0000256" key="13">
    <source>
        <dbReference type="ARBA" id="ARBA00047472"/>
    </source>
</evidence>
<dbReference type="EMBL" id="QBLH01003069">
    <property type="protein sequence ID" value="TGZ45736.1"/>
    <property type="molecule type" value="Genomic_DNA"/>
</dbReference>
<reference evidence="16 17" key="1">
    <citation type="journal article" date="2019" name="Philos. Trans. R. Soc. Lond., B, Biol. Sci.">
        <title>Ant behaviour and brain gene expression of defending hosts depend on the ecological success of the intruding social parasite.</title>
        <authorList>
            <person name="Kaur R."/>
            <person name="Stoldt M."/>
            <person name="Jongepier E."/>
            <person name="Feldmeyer B."/>
            <person name="Menzel F."/>
            <person name="Bornberg-Bauer E."/>
            <person name="Foitzik S."/>
        </authorList>
    </citation>
    <scope>NUCLEOTIDE SEQUENCE [LARGE SCALE GENOMIC DNA]</scope>
    <source>
        <tissue evidence="16">Whole body</tissue>
    </source>
</reference>
<dbReference type="NCBIfam" id="TIGR00196">
    <property type="entry name" value="yjeF_cterm"/>
    <property type="match status" value="1"/>
</dbReference>
<dbReference type="GO" id="GO:0047453">
    <property type="term" value="F:ATP-dependent NAD(P)H-hydrate dehydratase activity"/>
    <property type="evidence" value="ECO:0007669"/>
    <property type="project" value="UniProtKB-EC"/>
</dbReference>
<dbReference type="GO" id="GO:0005634">
    <property type="term" value="C:nucleus"/>
    <property type="evidence" value="ECO:0007669"/>
    <property type="project" value="UniProtKB-SubCell"/>
</dbReference>